<evidence type="ECO:0000313" key="12">
    <source>
        <dbReference type="EMBL" id="EXX72427.1"/>
    </source>
</evidence>
<feature type="transmembrane region" description="Helical" evidence="9">
    <location>
        <begin position="512"/>
        <end position="529"/>
    </location>
</feature>
<evidence type="ECO:0000256" key="2">
    <source>
        <dbReference type="ARBA" id="ARBA00008066"/>
    </source>
</evidence>
<feature type="transmembrane region" description="Helical" evidence="9">
    <location>
        <begin position="336"/>
        <end position="357"/>
    </location>
</feature>
<feature type="transmembrane region" description="Helical" evidence="9">
    <location>
        <begin position="535"/>
        <end position="559"/>
    </location>
</feature>
<comment type="similarity">
    <text evidence="2">Belongs to the amino acid/polyamine transporter 2 family.</text>
</comment>
<proteinExistence type="inferred from homology"/>
<dbReference type="OMA" id="WEPASTT"/>
<accession>A0A015JS84</accession>
<evidence type="ECO:0000256" key="7">
    <source>
        <dbReference type="ARBA" id="ARBA00023136"/>
    </source>
</evidence>
<evidence type="ECO:0000256" key="6">
    <source>
        <dbReference type="ARBA" id="ARBA00022989"/>
    </source>
</evidence>
<keyword evidence="6 9" id="KW-1133">Transmembrane helix</keyword>
<dbReference type="OrthoDB" id="655540at2759"/>
<sequence>MSSNSSNSTDASPINIPTIRQRRGGTGTNNLTNLATSLADTLQSWTGNYSLTASTYMSNNIAVPASFVGDNLEPTGTFGQANFRQGRFNQHLGSLSTNQSYHTAYLSPIPSNYGSIARNSHYSNLNPISGSITEGGDFLGTSFTSNRYSSMWRNTAIEEYKNRPTKIQEHSPLIQTDSNNSYVPLSKVAEIEIPERIGSNFRQSIFNSCNVLIGIGILALPLGFKYAGWVLGITIFFFCLIITNYTAKVIKKCLDYDEGLYTYADMGAVAFGEKSRMYIAALFCLELIASGVALVILIGDSLHTIFPDVSKVLLKVIAWLIMTPLTTIAIRYLSYFSLLGIISAMCLVNVMVIDGFAKREMPGSLVDPMETDWLPFQWYNVPMSFGLIMAGFTGHAVFPSVYRDMQNPKQYPKMVNYTYMLTTVIYFLMAACGYLMFGRSVMQEITQNIMVTKGYNRILNQFMIWLVAAYPIPKYALIMNPINLTCEIYYHSIPRIEDWCKNGRGRRTTLKVLSRVLTSTIVLLIALKVPDFDRVMGILGSFFSYFISAIFPCIVNLKLFGRRMSLKEKTLNICIIISCCILSTLGTIWAFLPTKIHHESV</sequence>
<dbReference type="PANTHER" id="PTHR22950">
    <property type="entry name" value="AMINO ACID TRANSPORTER"/>
    <property type="match status" value="1"/>
</dbReference>
<dbReference type="InterPro" id="IPR013057">
    <property type="entry name" value="AA_transpt_TM"/>
</dbReference>
<organism evidence="12 13">
    <name type="scientific">Rhizophagus irregularis (strain DAOM 197198w)</name>
    <name type="common">Glomus intraradices</name>
    <dbReference type="NCBI Taxonomy" id="1432141"/>
    <lineage>
        <taxon>Eukaryota</taxon>
        <taxon>Fungi</taxon>
        <taxon>Fungi incertae sedis</taxon>
        <taxon>Mucoromycota</taxon>
        <taxon>Glomeromycotina</taxon>
        <taxon>Glomeromycetes</taxon>
        <taxon>Glomerales</taxon>
        <taxon>Glomeraceae</taxon>
        <taxon>Rhizophagus</taxon>
    </lineage>
</organism>
<reference evidence="12 13" key="1">
    <citation type="submission" date="2014-02" db="EMBL/GenBank/DDBJ databases">
        <title>Single nucleus genome sequencing reveals high similarity among nuclei of an endomycorrhizal fungus.</title>
        <authorList>
            <person name="Lin K."/>
            <person name="Geurts R."/>
            <person name="Zhang Z."/>
            <person name="Limpens E."/>
            <person name="Saunders D.G."/>
            <person name="Mu D."/>
            <person name="Pang E."/>
            <person name="Cao H."/>
            <person name="Cha H."/>
            <person name="Lin T."/>
            <person name="Zhou Q."/>
            <person name="Shang Y."/>
            <person name="Li Y."/>
            <person name="Ivanov S."/>
            <person name="Sharma T."/>
            <person name="Velzen R.V."/>
            <person name="Ruijter N.D."/>
            <person name="Aanen D.K."/>
            <person name="Win J."/>
            <person name="Kamoun S."/>
            <person name="Bisseling T."/>
            <person name="Huang S."/>
        </authorList>
    </citation>
    <scope>NUCLEOTIDE SEQUENCE [LARGE SCALE GENOMIC DNA]</scope>
    <source>
        <strain evidence="12">DAOM 197198w</strain>
        <strain evidence="13">DAOM197198w</strain>
    </source>
</reference>
<dbReference type="PANTHER" id="PTHR22950:SF692">
    <property type="entry name" value="TRANSMEMBRANE AMINO ACID TRANSPORTER FAMILY PROTEIN"/>
    <property type="match status" value="1"/>
</dbReference>
<evidence type="ECO:0000259" key="10">
    <source>
        <dbReference type="Pfam" id="PF01490"/>
    </source>
</evidence>
<feature type="transmembrane region" description="Helical" evidence="9">
    <location>
        <begin position="205"/>
        <end position="222"/>
    </location>
</feature>
<dbReference type="STRING" id="1432141.A0A015JS84"/>
<dbReference type="EMBL" id="JEMT01016984">
    <property type="protein sequence ID" value="EXX69069.1"/>
    <property type="molecule type" value="Genomic_DNA"/>
</dbReference>
<evidence type="ECO:0000256" key="3">
    <source>
        <dbReference type="ARBA" id="ARBA00022448"/>
    </source>
</evidence>
<keyword evidence="3" id="KW-0813">Transport</keyword>
<feature type="transmembrane region" description="Helical" evidence="9">
    <location>
        <begin position="418"/>
        <end position="437"/>
    </location>
</feature>
<evidence type="ECO:0000256" key="4">
    <source>
        <dbReference type="ARBA" id="ARBA00022692"/>
    </source>
</evidence>
<feature type="domain" description="Amino acid transporter transmembrane" evidence="10">
    <location>
        <begin position="199"/>
        <end position="588"/>
    </location>
</feature>
<comment type="subcellular location">
    <subcellularLocation>
        <location evidence="1">Membrane</location>
        <topology evidence="1">Multi-pass membrane protein</topology>
    </subcellularLocation>
</comment>
<evidence type="ECO:0000313" key="13">
    <source>
        <dbReference type="Proteomes" id="UP000022910"/>
    </source>
</evidence>
<feature type="transmembrane region" description="Helical" evidence="9">
    <location>
        <begin position="229"/>
        <end position="247"/>
    </location>
</feature>
<dbReference type="EMBL" id="JEMT01015393">
    <property type="protein sequence ID" value="EXX72427.1"/>
    <property type="molecule type" value="Genomic_DNA"/>
</dbReference>
<dbReference type="Proteomes" id="UP000022910">
    <property type="component" value="Unassembled WGS sequence"/>
</dbReference>
<dbReference type="Pfam" id="PF01490">
    <property type="entry name" value="Aa_trans"/>
    <property type="match status" value="1"/>
</dbReference>
<evidence type="ECO:0000313" key="11">
    <source>
        <dbReference type="EMBL" id="EXX69069.1"/>
    </source>
</evidence>
<gene>
    <name evidence="12" type="ORF">RirG_069450</name>
    <name evidence="11" type="ORF">RirG_099240</name>
</gene>
<keyword evidence="13" id="KW-1185">Reference proteome</keyword>
<dbReference type="AlphaFoldDB" id="A0A015JS84"/>
<feature type="region of interest" description="Disordered" evidence="8">
    <location>
        <begin position="1"/>
        <end position="28"/>
    </location>
</feature>
<feature type="transmembrane region" description="Helical" evidence="9">
    <location>
        <begin position="312"/>
        <end position="330"/>
    </location>
</feature>
<feature type="transmembrane region" description="Helical" evidence="9">
    <location>
        <begin position="277"/>
        <end position="300"/>
    </location>
</feature>
<evidence type="ECO:0000256" key="8">
    <source>
        <dbReference type="SAM" id="MobiDB-lite"/>
    </source>
</evidence>
<feature type="transmembrane region" description="Helical" evidence="9">
    <location>
        <begin position="571"/>
        <end position="592"/>
    </location>
</feature>
<dbReference type="HOGENOM" id="CLU_031905_0_0_1"/>
<keyword evidence="4 9" id="KW-0812">Transmembrane</keyword>
<feature type="transmembrane region" description="Helical" evidence="9">
    <location>
        <begin position="378"/>
        <end position="398"/>
    </location>
</feature>
<keyword evidence="5" id="KW-0029">Amino-acid transport</keyword>
<dbReference type="GO" id="GO:0015179">
    <property type="term" value="F:L-amino acid transmembrane transporter activity"/>
    <property type="evidence" value="ECO:0007669"/>
    <property type="project" value="TreeGrafter"/>
</dbReference>
<evidence type="ECO:0000256" key="9">
    <source>
        <dbReference type="SAM" id="Phobius"/>
    </source>
</evidence>
<evidence type="ECO:0000256" key="5">
    <source>
        <dbReference type="ARBA" id="ARBA00022970"/>
    </source>
</evidence>
<name>A0A015JS84_RHIIW</name>
<dbReference type="GO" id="GO:0005774">
    <property type="term" value="C:vacuolar membrane"/>
    <property type="evidence" value="ECO:0007669"/>
    <property type="project" value="TreeGrafter"/>
</dbReference>
<comment type="caution">
    <text evidence="12">The sequence shown here is derived from an EMBL/GenBank/DDBJ whole genome shotgun (WGS) entry which is preliminary data.</text>
</comment>
<protein>
    <submittedName>
        <fullName evidence="12">Avt1p</fullName>
    </submittedName>
</protein>
<keyword evidence="7 9" id="KW-0472">Membrane</keyword>
<evidence type="ECO:0000256" key="1">
    <source>
        <dbReference type="ARBA" id="ARBA00004141"/>
    </source>
</evidence>